<comment type="subunit">
    <text evidence="5 16">Homodimer.</text>
</comment>
<comment type="catalytic activity">
    <reaction evidence="1 16">
        <text>(R)-pantothenate + ATP = (R)-4'-phosphopantothenate + ADP + H(+)</text>
        <dbReference type="Rhea" id="RHEA:16373"/>
        <dbReference type="ChEBI" id="CHEBI:10986"/>
        <dbReference type="ChEBI" id="CHEBI:15378"/>
        <dbReference type="ChEBI" id="CHEBI:29032"/>
        <dbReference type="ChEBI" id="CHEBI:30616"/>
        <dbReference type="ChEBI" id="CHEBI:456216"/>
        <dbReference type="EC" id="2.7.1.33"/>
    </reaction>
</comment>
<dbReference type="STRING" id="61595.SAMN05421644_10262"/>
<evidence type="ECO:0000313" key="17">
    <source>
        <dbReference type="EMBL" id="SDX37759.1"/>
    </source>
</evidence>
<feature type="binding site" evidence="16">
    <location>
        <begin position="6"/>
        <end position="13"/>
    </location>
    <ligand>
        <name>ATP</name>
        <dbReference type="ChEBI" id="CHEBI:30616"/>
    </ligand>
</feature>
<evidence type="ECO:0000256" key="12">
    <source>
        <dbReference type="ARBA" id="ARBA00022958"/>
    </source>
</evidence>
<feature type="binding site" evidence="16">
    <location>
        <position position="173"/>
    </location>
    <ligand>
        <name>substrate</name>
    </ligand>
</feature>
<dbReference type="InterPro" id="IPR043129">
    <property type="entry name" value="ATPase_NBD"/>
</dbReference>
<keyword evidence="11 16" id="KW-0067">ATP-binding</keyword>
<keyword evidence="16" id="KW-0479">Metal-binding</keyword>
<evidence type="ECO:0000256" key="16">
    <source>
        <dbReference type="HAMAP-Rule" id="MF_01274"/>
    </source>
</evidence>
<dbReference type="SUPFAM" id="SSF53067">
    <property type="entry name" value="Actin-like ATPase domain"/>
    <property type="match status" value="2"/>
</dbReference>
<feature type="binding site" evidence="16">
    <location>
        <position position="119"/>
    </location>
    <ligand>
        <name>K(+)</name>
        <dbReference type="ChEBI" id="CHEBI:29103"/>
    </ligand>
</feature>
<dbReference type="NCBIfam" id="TIGR00671">
    <property type="entry name" value="baf"/>
    <property type="match status" value="1"/>
</dbReference>
<keyword evidence="18" id="KW-1185">Reference proteome</keyword>
<dbReference type="PANTHER" id="PTHR34265:SF1">
    <property type="entry name" value="TYPE III PANTOTHENATE KINASE"/>
    <property type="match status" value="1"/>
</dbReference>
<dbReference type="Proteomes" id="UP000198672">
    <property type="component" value="Unassembled WGS sequence"/>
</dbReference>
<proteinExistence type="inferred from homology"/>
<evidence type="ECO:0000256" key="8">
    <source>
        <dbReference type="ARBA" id="ARBA00022679"/>
    </source>
</evidence>
<reference evidence="18" key="1">
    <citation type="submission" date="2016-10" db="EMBL/GenBank/DDBJ databases">
        <authorList>
            <person name="Varghese N."/>
            <person name="Submissions S."/>
        </authorList>
    </citation>
    <scope>NUCLEOTIDE SEQUENCE [LARGE SCALE GENOMIC DNA]</scope>
    <source>
        <strain evidence="18">DSM 173</strain>
    </source>
</reference>
<dbReference type="GO" id="GO:0005737">
    <property type="term" value="C:cytoplasm"/>
    <property type="evidence" value="ECO:0007669"/>
    <property type="project" value="UniProtKB-SubCell"/>
</dbReference>
<dbReference type="OrthoDB" id="9781305at2"/>
<dbReference type="PANTHER" id="PTHR34265">
    <property type="entry name" value="TYPE III PANTOTHENATE KINASE"/>
    <property type="match status" value="1"/>
</dbReference>
<sequence length="240" mass="25910">MNMLIDIGNTNLRWTADATWSVGIARHSGAIPLDLLATWEQLAAPERVLVSQVGAASVADALARVTRALWQVTPEFVRVVPGVAGVQIAYEYPERFGVDRWLALIAAYAECQQATLIVDAGSAATFDLLQADGRHLGGLILPGVELMRTSLLLGTQIPRVEYEPTDVIWATDTTTAVAAGSLGAIGALATRLYDRLCAETGSVPRLLLTGGDAERLRPYLDRPYRVQPDLVLRGLSVFCR</sequence>
<keyword evidence="10 16" id="KW-0418">Kinase</keyword>
<dbReference type="GO" id="GO:0046872">
    <property type="term" value="F:metal ion binding"/>
    <property type="evidence" value="ECO:0007669"/>
    <property type="project" value="UniProtKB-KW"/>
</dbReference>
<dbReference type="AlphaFoldDB" id="A0A1H3B9Q0"/>
<dbReference type="GO" id="GO:0015937">
    <property type="term" value="P:coenzyme A biosynthetic process"/>
    <property type="evidence" value="ECO:0007669"/>
    <property type="project" value="UniProtKB-UniRule"/>
</dbReference>
<name>A0A1H3B9Q0_ALLWA</name>
<comment type="subcellular location">
    <subcellularLocation>
        <location evidence="3 16">Cytoplasm</location>
    </subcellularLocation>
</comment>
<dbReference type="Pfam" id="PF03309">
    <property type="entry name" value="Pan_kinase"/>
    <property type="match status" value="1"/>
</dbReference>
<dbReference type="RefSeq" id="WP_091331617.1">
    <property type="nucleotide sequence ID" value="NZ_FNOW01000002.1"/>
</dbReference>
<keyword evidence="9 16" id="KW-0547">Nucleotide-binding</keyword>
<evidence type="ECO:0000256" key="13">
    <source>
        <dbReference type="ARBA" id="ARBA00022993"/>
    </source>
</evidence>
<dbReference type="CDD" id="cd24015">
    <property type="entry name" value="ASKHA_NBD_PanK-III"/>
    <property type="match status" value="1"/>
</dbReference>
<evidence type="ECO:0000256" key="1">
    <source>
        <dbReference type="ARBA" id="ARBA00001206"/>
    </source>
</evidence>
<evidence type="ECO:0000256" key="6">
    <source>
        <dbReference type="ARBA" id="ARBA00012102"/>
    </source>
</evidence>
<feature type="binding site" evidence="16">
    <location>
        <position position="122"/>
    </location>
    <ligand>
        <name>ATP</name>
        <dbReference type="ChEBI" id="CHEBI:30616"/>
    </ligand>
</feature>
<comment type="cofactor">
    <cofactor evidence="16">
        <name>NH4(+)</name>
        <dbReference type="ChEBI" id="CHEBI:28938"/>
    </cofactor>
    <cofactor evidence="16">
        <name>K(+)</name>
        <dbReference type="ChEBI" id="CHEBI:29103"/>
    </cofactor>
    <text evidence="16">A monovalent cation. Ammonium or potassium.</text>
</comment>
<evidence type="ECO:0000256" key="4">
    <source>
        <dbReference type="ARBA" id="ARBA00005225"/>
    </source>
</evidence>
<organism evidence="17 18">
    <name type="scientific">Allochromatium warmingii</name>
    <name type="common">Chromatium warmingii</name>
    <dbReference type="NCBI Taxonomy" id="61595"/>
    <lineage>
        <taxon>Bacteria</taxon>
        <taxon>Pseudomonadati</taxon>
        <taxon>Pseudomonadota</taxon>
        <taxon>Gammaproteobacteria</taxon>
        <taxon>Chromatiales</taxon>
        <taxon>Chromatiaceae</taxon>
        <taxon>Allochromatium</taxon>
    </lineage>
</organism>
<dbReference type="EMBL" id="FNOW01000002">
    <property type="protein sequence ID" value="SDX37759.1"/>
    <property type="molecule type" value="Genomic_DNA"/>
</dbReference>
<evidence type="ECO:0000256" key="5">
    <source>
        <dbReference type="ARBA" id="ARBA00011738"/>
    </source>
</evidence>
<comment type="function">
    <text evidence="16">Catalyzes the phosphorylation of pantothenate (Pan), the first step in CoA biosynthesis.</text>
</comment>
<keyword evidence="13 16" id="KW-0173">Coenzyme A biosynthesis</keyword>
<feature type="binding site" evidence="16">
    <location>
        <begin position="97"/>
        <end position="100"/>
    </location>
    <ligand>
        <name>substrate</name>
    </ligand>
</feature>
<protein>
    <recommendedName>
        <fullName evidence="15 16">Type III pantothenate kinase</fullName>
        <ecNumber evidence="6 16">2.7.1.33</ecNumber>
    </recommendedName>
    <alternativeName>
        <fullName evidence="16">PanK-III</fullName>
    </alternativeName>
    <alternativeName>
        <fullName evidence="16">Pantothenic acid kinase</fullName>
    </alternativeName>
</protein>
<evidence type="ECO:0000256" key="9">
    <source>
        <dbReference type="ARBA" id="ARBA00022741"/>
    </source>
</evidence>
<evidence type="ECO:0000256" key="14">
    <source>
        <dbReference type="ARBA" id="ARBA00038036"/>
    </source>
</evidence>
<dbReference type="GO" id="GO:0005524">
    <property type="term" value="F:ATP binding"/>
    <property type="evidence" value="ECO:0007669"/>
    <property type="project" value="UniProtKB-UniRule"/>
</dbReference>
<evidence type="ECO:0000256" key="15">
    <source>
        <dbReference type="ARBA" id="ARBA00040883"/>
    </source>
</evidence>
<dbReference type="EC" id="2.7.1.33" evidence="6 16"/>
<gene>
    <name evidence="16" type="primary">coaX</name>
    <name evidence="17" type="ORF">SAMN05421644_10262</name>
</gene>
<dbReference type="GO" id="GO:0004594">
    <property type="term" value="F:pantothenate kinase activity"/>
    <property type="evidence" value="ECO:0007669"/>
    <property type="project" value="UniProtKB-UniRule"/>
</dbReference>
<evidence type="ECO:0000256" key="7">
    <source>
        <dbReference type="ARBA" id="ARBA00022490"/>
    </source>
</evidence>
<dbReference type="InterPro" id="IPR004619">
    <property type="entry name" value="Type_III_PanK"/>
</dbReference>
<feature type="active site" description="Proton acceptor" evidence="16">
    <location>
        <position position="99"/>
    </location>
</feature>
<evidence type="ECO:0000256" key="10">
    <source>
        <dbReference type="ARBA" id="ARBA00022777"/>
    </source>
</evidence>
<comment type="similarity">
    <text evidence="14 16">Belongs to the type III pantothenate kinase family.</text>
</comment>
<keyword evidence="8 16" id="KW-0808">Transferase</keyword>
<dbReference type="HAMAP" id="MF_01274">
    <property type="entry name" value="Pantothen_kinase_3"/>
    <property type="match status" value="1"/>
</dbReference>
<evidence type="ECO:0000256" key="2">
    <source>
        <dbReference type="ARBA" id="ARBA00001958"/>
    </source>
</evidence>
<evidence type="ECO:0000256" key="11">
    <source>
        <dbReference type="ARBA" id="ARBA00022840"/>
    </source>
</evidence>
<comment type="pathway">
    <text evidence="4 16">Cofactor biosynthesis; coenzyme A biosynthesis; CoA from (R)-pantothenate: step 1/5.</text>
</comment>
<evidence type="ECO:0000313" key="18">
    <source>
        <dbReference type="Proteomes" id="UP000198672"/>
    </source>
</evidence>
<dbReference type="Gene3D" id="3.30.420.40">
    <property type="match status" value="2"/>
</dbReference>
<keyword evidence="7 16" id="KW-0963">Cytoplasm</keyword>
<evidence type="ECO:0000256" key="3">
    <source>
        <dbReference type="ARBA" id="ARBA00004496"/>
    </source>
</evidence>
<dbReference type="UniPathway" id="UPA00241">
    <property type="reaction ID" value="UER00352"/>
</dbReference>
<accession>A0A1H3B9Q0</accession>
<comment type="cofactor">
    <cofactor evidence="2">
        <name>K(+)</name>
        <dbReference type="ChEBI" id="CHEBI:29103"/>
    </cofactor>
</comment>
<keyword evidence="12 16" id="KW-0630">Potassium</keyword>
<feature type="binding site" evidence="16">
    <location>
        <position position="90"/>
    </location>
    <ligand>
        <name>substrate</name>
    </ligand>
</feature>